<keyword evidence="1" id="KW-0433">Leucine-rich repeat</keyword>
<evidence type="ECO:0000256" key="1">
    <source>
        <dbReference type="ARBA" id="ARBA00022614"/>
    </source>
</evidence>
<sequence length="416" mass="47864">MNLVLSLIVIVVSLEFVTPFDKIRCTERSEFTVCCTKYALVSVTQTRPTDVFHQVFSDDLYQITPYAFKDLSVTKLNLHFIGDHKTKLYPESFFGLPSVRSLTIRWALLDFSANPFQYLRLLTELIIEASLTNNLPPNFLADFPHLRNFSLAGHNLIDITRATFSKVNEDIERVNLNEGSIQFIEPRSFERLGHLKYLSLSRNNLTELQPGVFYGLNDLEELNLQYSRIKNIPGNFSWSLPQLKKLDLSLNELWKIHSGCFSGLKNLNYLDLSDNKLVRLEPGAFFDLRELTFLSLADNEIEVVHYSVFNSLANLRVLNLGRNHITTIAAYAFSGLTLDILSLTRNHNPFSIKSDTFSGLSANEVDIYQFLHDVEIDSMAFRNANLRKLHMNSRLYRQVDRFEWWLSESVQISVSS</sequence>
<dbReference type="AlphaFoldDB" id="A0A6V7JI39"/>
<dbReference type="PROSITE" id="PS51450">
    <property type="entry name" value="LRR"/>
    <property type="match status" value="3"/>
</dbReference>
<evidence type="ECO:0008006" key="5">
    <source>
        <dbReference type="Google" id="ProtNLM"/>
    </source>
</evidence>
<dbReference type="InterPro" id="IPR032675">
    <property type="entry name" value="LRR_dom_sf"/>
</dbReference>
<dbReference type="Gene3D" id="3.80.10.10">
    <property type="entry name" value="Ribonuclease Inhibitor"/>
    <property type="match status" value="3"/>
</dbReference>
<dbReference type="PRINTS" id="PR00019">
    <property type="entry name" value="LEURICHRPT"/>
</dbReference>
<keyword evidence="3" id="KW-0732">Signal</keyword>
<gene>
    <name evidence="4" type="ORF">BBRV_LOCUS49347</name>
</gene>
<organism evidence="4">
    <name type="scientific">Bracon brevicornis</name>
    <dbReference type="NCBI Taxonomy" id="1563983"/>
    <lineage>
        <taxon>Eukaryota</taxon>
        <taxon>Metazoa</taxon>
        <taxon>Ecdysozoa</taxon>
        <taxon>Arthropoda</taxon>
        <taxon>Hexapoda</taxon>
        <taxon>Insecta</taxon>
        <taxon>Pterygota</taxon>
        <taxon>Neoptera</taxon>
        <taxon>Endopterygota</taxon>
        <taxon>Hymenoptera</taxon>
        <taxon>Apocrita</taxon>
        <taxon>Ichneumonoidea</taxon>
        <taxon>Braconidae</taxon>
        <taxon>Braconinae</taxon>
        <taxon>Bracon</taxon>
    </lineage>
</organism>
<proteinExistence type="predicted"/>
<name>A0A6V7JI39_9HYME</name>
<evidence type="ECO:0000313" key="4">
    <source>
        <dbReference type="EMBL" id="CAD1549948.1"/>
    </source>
</evidence>
<feature type="signal peptide" evidence="3">
    <location>
        <begin position="1"/>
        <end position="19"/>
    </location>
</feature>
<keyword evidence="2" id="KW-0677">Repeat</keyword>
<dbReference type="PANTHER" id="PTHR24366:SF170">
    <property type="entry name" value="RE50361P"/>
    <property type="match status" value="1"/>
</dbReference>
<accession>A0A6V7JI39</accession>
<dbReference type="EMBL" id="CADCXW020000015">
    <property type="protein sequence ID" value="CAD1549948.1"/>
    <property type="molecule type" value="Genomic_DNA"/>
</dbReference>
<dbReference type="InterPro" id="IPR026906">
    <property type="entry name" value="LRR_5"/>
</dbReference>
<feature type="chain" id="PRO_5027742864" description="LRRCT domain-containing protein" evidence="3">
    <location>
        <begin position="20"/>
        <end position="416"/>
    </location>
</feature>
<reference evidence="4" key="1">
    <citation type="submission" date="2020-07" db="EMBL/GenBank/DDBJ databases">
        <authorList>
            <person name="Ferguson B K."/>
        </authorList>
    </citation>
    <scope>NUCLEOTIDE SEQUENCE</scope>
    <source>
        <strain evidence="4">L06</strain>
    </source>
</reference>
<protein>
    <recommendedName>
        <fullName evidence="5">LRRCT domain-containing protein</fullName>
    </recommendedName>
</protein>
<dbReference type="PANTHER" id="PTHR24366">
    <property type="entry name" value="IG(IMMUNOGLOBULIN) AND LRR(LEUCINE RICH REPEAT) DOMAINS"/>
    <property type="match status" value="1"/>
</dbReference>
<dbReference type="Pfam" id="PF13306">
    <property type="entry name" value="LRR_5"/>
    <property type="match status" value="2"/>
</dbReference>
<dbReference type="SMART" id="SM00369">
    <property type="entry name" value="LRR_TYP"/>
    <property type="match status" value="6"/>
</dbReference>
<dbReference type="Pfam" id="PF13855">
    <property type="entry name" value="LRR_8"/>
    <property type="match status" value="2"/>
</dbReference>
<evidence type="ECO:0000256" key="2">
    <source>
        <dbReference type="ARBA" id="ARBA00022737"/>
    </source>
</evidence>
<dbReference type="InterPro" id="IPR003591">
    <property type="entry name" value="Leu-rich_rpt_typical-subtyp"/>
</dbReference>
<dbReference type="InterPro" id="IPR001611">
    <property type="entry name" value="Leu-rich_rpt"/>
</dbReference>
<evidence type="ECO:0000256" key="3">
    <source>
        <dbReference type="SAM" id="SignalP"/>
    </source>
</evidence>
<dbReference type="SUPFAM" id="SSF52058">
    <property type="entry name" value="L domain-like"/>
    <property type="match status" value="2"/>
</dbReference>